<dbReference type="EMBL" id="JARAKH010000035">
    <property type="protein sequence ID" value="KAK8384470.1"/>
    <property type="molecule type" value="Genomic_DNA"/>
</dbReference>
<feature type="compositionally biased region" description="Low complexity" evidence="1">
    <location>
        <begin position="244"/>
        <end position="255"/>
    </location>
</feature>
<feature type="region of interest" description="Disordered" evidence="1">
    <location>
        <begin position="63"/>
        <end position="85"/>
    </location>
</feature>
<reference evidence="2 3" key="1">
    <citation type="submission" date="2023-03" db="EMBL/GenBank/DDBJ databases">
        <title>High-quality genome of Scylla paramamosain provides insights in environmental adaptation.</title>
        <authorList>
            <person name="Zhang L."/>
        </authorList>
    </citation>
    <scope>NUCLEOTIDE SEQUENCE [LARGE SCALE GENOMIC DNA]</scope>
    <source>
        <strain evidence="2">LZ_2023a</strain>
        <tissue evidence="2">Muscle</tissue>
    </source>
</reference>
<protein>
    <submittedName>
        <fullName evidence="2">Uncharacterized protein</fullName>
    </submittedName>
</protein>
<comment type="caution">
    <text evidence="2">The sequence shown here is derived from an EMBL/GenBank/DDBJ whole genome shotgun (WGS) entry which is preliminary data.</text>
</comment>
<feature type="region of interest" description="Disordered" evidence="1">
    <location>
        <begin position="192"/>
        <end position="285"/>
    </location>
</feature>
<evidence type="ECO:0000256" key="1">
    <source>
        <dbReference type="SAM" id="MobiDB-lite"/>
    </source>
</evidence>
<keyword evidence="3" id="KW-1185">Reference proteome</keyword>
<gene>
    <name evidence="2" type="ORF">O3P69_009345</name>
</gene>
<feature type="region of interest" description="Disordered" evidence="1">
    <location>
        <begin position="125"/>
        <end position="179"/>
    </location>
</feature>
<accession>A0AAW0TA64</accession>
<organism evidence="2 3">
    <name type="scientific">Scylla paramamosain</name>
    <name type="common">Mud crab</name>
    <dbReference type="NCBI Taxonomy" id="85552"/>
    <lineage>
        <taxon>Eukaryota</taxon>
        <taxon>Metazoa</taxon>
        <taxon>Ecdysozoa</taxon>
        <taxon>Arthropoda</taxon>
        <taxon>Crustacea</taxon>
        <taxon>Multicrustacea</taxon>
        <taxon>Malacostraca</taxon>
        <taxon>Eumalacostraca</taxon>
        <taxon>Eucarida</taxon>
        <taxon>Decapoda</taxon>
        <taxon>Pleocyemata</taxon>
        <taxon>Brachyura</taxon>
        <taxon>Eubrachyura</taxon>
        <taxon>Portunoidea</taxon>
        <taxon>Portunidae</taxon>
        <taxon>Portuninae</taxon>
        <taxon>Scylla</taxon>
    </lineage>
</organism>
<dbReference type="AlphaFoldDB" id="A0AAW0TA64"/>
<feature type="compositionally biased region" description="Basic and acidic residues" evidence="1">
    <location>
        <begin position="139"/>
        <end position="173"/>
    </location>
</feature>
<name>A0AAW0TA64_SCYPA</name>
<feature type="compositionally biased region" description="Basic and acidic residues" evidence="1">
    <location>
        <begin position="192"/>
        <end position="208"/>
    </location>
</feature>
<dbReference type="Proteomes" id="UP001487740">
    <property type="component" value="Unassembled WGS sequence"/>
</dbReference>
<sequence length="452" mass="49331">MVLCAPHPLAGCQCVLCLQLSTDSDTVPYEIVTDEGSLLPRGSAVLVRGRRVGTVVYFGHRKHQARGSDGPAAPLLPPPAPGTHDLPADECARSLACPLGVTVQLWPPDEGEVFVPLNDVICQLDEGGDSSSGGVEEAPTLREGDDTHSNNSSSRRDSEDMNSHTADLDHTLTDTHTSQDIGRLIQDTWAEEEVHSVTKDPRHTREHLSISVAEAGHRTQGTVDKDGYGECGEDMGHHGGRHFSSVSDTSSTCESLGSRGMEDVSRGPAGYHGSRSEALPRRSKVTGSDQRCLECEGDIESRVGDLHRHPSQGPIRYHGSQSEALPRRMKVTGSDQRCLECEDDLESQYSECDKGKLQFGDTWDSGCYMSLGRHSSECSEQFSDPESEYGSTGHPWGSSLEEALNSVWQKHKHGDTLTPYLRRTPADTFILDSEVELQDYRGHGKIREDTVC</sequence>
<feature type="region of interest" description="Disordered" evidence="1">
    <location>
        <begin position="303"/>
        <end position="329"/>
    </location>
</feature>
<evidence type="ECO:0000313" key="2">
    <source>
        <dbReference type="EMBL" id="KAK8384470.1"/>
    </source>
</evidence>
<proteinExistence type="predicted"/>
<evidence type="ECO:0000313" key="3">
    <source>
        <dbReference type="Proteomes" id="UP001487740"/>
    </source>
</evidence>